<accession>A0AAV9BP65</accession>
<comment type="caution">
    <text evidence="2">The sequence shown here is derived from an EMBL/GenBank/DDBJ whole genome shotgun (WGS) entry which is preliminary data.</text>
</comment>
<evidence type="ECO:0000313" key="3">
    <source>
        <dbReference type="Proteomes" id="UP001179952"/>
    </source>
</evidence>
<name>A0AAV9BP65_ACOGR</name>
<proteinExistence type="predicted"/>
<dbReference type="AlphaFoldDB" id="A0AAV9BP65"/>
<dbReference type="EMBL" id="JAUJYN010000002">
    <property type="protein sequence ID" value="KAK1278410.1"/>
    <property type="molecule type" value="Genomic_DNA"/>
</dbReference>
<gene>
    <name evidence="2" type="ORF">QJS04_geneDACA003652</name>
</gene>
<feature type="transmembrane region" description="Helical" evidence="1">
    <location>
        <begin position="63"/>
        <end position="83"/>
    </location>
</feature>
<protein>
    <submittedName>
        <fullName evidence="2">Uncharacterized protein</fullName>
    </submittedName>
</protein>
<evidence type="ECO:0000313" key="2">
    <source>
        <dbReference type="EMBL" id="KAK1278410.1"/>
    </source>
</evidence>
<reference evidence="2" key="1">
    <citation type="journal article" date="2023" name="Nat. Commun.">
        <title>Diploid and tetraploid genomes of Acorus and the evolution of monocots.</title>
        <authorList>
            <person name="Ma L."/>
            <person name="Liu K.W."/>
            <person name="Li Z."/>
            <person name="Hsiao Y.Y."/>
            <person name="Qi Y."/>
            <person name="Fu T."/>
            <person name="Tang G.D."/>
            <person name="Zhang D."/>
            <person name="Sun W.H."/>
            <person name="Liu D.K."/>
            <person name="Li Y."/>
            <person name="Chen G.Z."/>
            <person name="Liu X.D."/>
            <person name="Liao X.Y."/>
            <person name="Jiang Y.T."/>
            <person name="Yu X."/>
            <person name="Hao Y."/>
            <person name="Huang J."/>
            <person name="Zhao X.W."/>
            <person name="Ke S."/>
            <person name="Chen Y.Y."/>
            <person name="Wu W.L."/>
            <person name="Hsu J.L."/>
            <person name="Lin Y.F."/>
            <person name="Huang M.D."/>
            <person name="Li C.Y."/>
            <person name="Huang L."/>
            <person name="Wang Z.W."/>
            <person name="Zhao X."/>
            <person name="Zhong W.Y."/>
            <person name="Peng D.H."/>
            <person name="Ahmad S."/>
            <person name="Lan S."/>
            <person name="Zhang J.S."/>
            <person name="Tsai W.C."/>
            <person name="Van de Peer Y."/>
            <person name="Liu Z.J."/>
        </authorList>
    </citation>
    <scope>NUCLEOTIDE SEQUENCE</scope>
    <source>
        <strain evidence="2">SCP</strain>
    </source>
</reference>
<keyword evidence="1" id="KW-1133">Transmembrane helix</keyword>
<evidence type="ECO:0000256" key="1">
    <source>
        <dbReference type="SAM" id="Phobius"/>
    </source>
</evidence>
<keyword evidence="1" id="KW-0472">Membrane</keyword>
<keyword evidence="3" id="KW-1185">Reference proteome</keyword>
<dbReference type="PANTHER" id="PTHR36485:SF1">
    <property type="entry name" value="TRANSMEMBRANE PROTEIN"/>
    <property type="match status" value="1"/>
</dbReference>
<feature type="transmembrane region" description="Helical" evidence="1">
    <location>
        <begin position="21"/>
        <end position="43"/>
    </location>
</feature>
<reference evidence="2" key="2">
    <citation type="submission" date="2023-06" db="EMBL/GenBank/DDBJ databases">
        <authorList>
            <person name="Ma L."/>
            <person name="Liu K.-W."/>
            <person name="Li Z."/>
            <person name="Hsiao Y.-Y."/>
            <person name="Qi Y."/>
            <person name="Fu T."/>
            <person name="Tang G."/>
            <person name="Zhang D."/>
            <person name="Sun W.-H."/>
            <person name="Liu D.-K."/>
            <person name="Li Y."/>
            <person name="Chen G.-Z."/>
            <person name="Liu X.-D."/>
            <person name="Liao X.-Y."/>
            <person name="Jiang Y.-T."/>
            <person name="Yu X."/>
            <person name="Hao Y."/>
            <person name="Huang J."/>
            <person name="Zhao X.-W."/>
            <person name="Ke S."/>
            <person name="Chen Y.-Y."/>
            <person name="Wu W.-L."/>
            <person name="Hsu J.-L."/>
            <person name="Lin Y.-F."/>
            <person name="Huang M.-D."/>
            <person name="Li C.-Y."/>
            <person name="Huang L."/>
            <person name="Wang Z.-W."/>
            <person name="Zhao X."/>
            <person name="Zhong W.-Y."/>
            <person name="Peng D.-H."/>
            <person name="Ahmad S."/>
            <person name="Lan S."/>
            <person name="Zhang J.-S."/>
            <person name="Tsai W.-C."/>
            <person name="Van De Peer Y."/>
            <person name="Liu Z.-J."/>
        </authorList>
    </citation>
    <scope>NUCLEOTIDE SEQUENCE</scope>
    <source>
        <strain evidence="2">SCP</strain>
        <tissue evidence="2">Leaves</tissue>
    </source>
</reference>
<dbReference type="Pfam" id="PF15159">
    <property type="entry name" value="PIG-Y"/>
    <property type="match status" value="1"/>
</dbReference>
<dbReference type="Proteomes" id="UP001179952">
    <property type="component" value="Unassembled WGS sequence"/>
</dbReference>
<dbReference type="PANTHER" id="PTHR36485">
    <property type="entry name" value="OS01G0939000 PROTEIN"/>
    <property type="match status" value="1"/>
</dbReference>
<keyword evidence="1" id="KW-0812">Transmembrane</keyword>
<organism evidence="2 3">
    <name type="scientific">Acorus gramineus</name>
    <name type="common">Dwarf sweet flag</name>
    <dbReference type="NCBI Taxonomy" id="55184"/>
    <lineage>
        <taxon>Eukaryota</taxon>
        <taxon>Viridiplantae</taxon>
        <taxon>Streptophyta</taxon>
        <taxon>Embryophyta</taxon>
        <taxon>Tracheophyta</taxon>
        <taxon>Spermatophyta</taxon>
        <taxon>Magnoliopsida</taxon>
        <taxon>Liliopsida</taxon>
        <taxon>Acoraceae</taxon>
        <taxon>Acorus</taxon>
    </lineage>
</organism>
<sequence>MVVHFDDLSQLFWKIKKMESIWAWIFLSFGFVSFFGFLFAAIVSKLLPPFDNWVLSAIQSDGYYCLLVPLTVPVLVFAIYLHWLSMKLFKHA</sequence>
<dbReference type="InterPro" id="IPR029164">
    <property type="entry name" value="PIG-Y"/>
</dbReference>